<evidence type="ECO:0000256" key="2">
    <source>
        <dbReference type="ARBA" id="ARBA00022840"/>
    </source>
</evidence>
<dbReference type="KEGG" id="luo:HHL09_26265"/>
<evidence type="ECO:0000313" key="6">
    <source>
        <dbReference type="Proteomes" id="UP000501812"/>
    </source>
</evidence>
<reference evidence="5 6" key="1">
    <citation type="submission" date="2020-04" db="EMBL/GenBank/DDBJ databases">
        <title>Luteolibacter sp. G-1-1-1 isolated from soil.</title>
        <authorList>
            <person name="Dahal R.H."/>
        </authorList>
    </citation>
    <scope>NUCLEOTIDE SEQUENCE [LARGE SCALE GENOMIC DNA]</scope>
    <source>
        <strain evidence="5 6">G-1-1-1</strain>
    </source>
</reference>
<name>A0A858RNX2_9BACT</name>
<dbReference type="GO" id="GO:0016301">
    <property type="term" value="F:kinase activity"/>
    <property type="evidence" value="ECO:0007669"/>
    <property type="project" value="InterPro"/>
</dbReference>
<dbReference type="EMBL" id="CP051774">
    <property type="protein sequence ID" value="QJE99136.1"/>
    <property type="molecule type" value="Genomic_DNA"/>
</dbReference>
<organism evidence="5 6">
    <name type="scientific">Luteolibacter luteus</name>
    <dbReference type="NCBI Taxonomy" id="2728835"/>
    <lineage>
        <taxon>Bacteria</taxon>
        <taxon>Pseudomonadati</taxon>
        <taxon>Verrucomicrobiota</taxon>
        <taxon>Verrucomicrobiia</taxon>
        <taxon>Verrucomicrobiales</taxon>
        <taxon>Verrucomicrobiaceae</taxon>
        <taxon>Luteolibacter</taxon>
    </lineage>
</organism>
<evidence type="ECO:0000259" key="4">
    <source>
        <dbReference type="Pfam" id="PF06414"/>
    </source>
</evidence>
<protein>
    <recommendedName>
        <fullName evidence="4">Zeta toxin domain-containing protein</fullName>
    </recommendedName>
</protein>
<feature type="region of interest" description="Disordered" evidence="3">
    <location>
        <begin position="1"/>
        <end position="62"/>
    </location>
</feature>
<feature type="compositionally biased region" description="Low complexity" evidence="3">
    <location>
        <begin position="40"/>
        <end position="49"/>
    </location>
</feature>
<dbReference type="Gene3D" id="3.40.50.300">
    <property type="entry name" value="P-loop containing nucleotide triphosphate hydrolases"/>
    <property type="match status" value="1"/>
</dbReference>
<feature type="region of interest" description="Disordered" evidence="3">
    <location>
        <begin position="1298"/>
        <end position="1323"/>
    </location>
</feature>
<feature type="domain" description="Zeta toxin" evidence="4">
    <location>
        <begin position="1095"/>
        <end position="1190"/>
    </location>
</feature>
<keyword evidence="6" id="KW-1185">Reference proteome</keyword>
<dbReference type="InterPro" id="IPR027417">
    <property type="entry name" value="P-loop_NTPase"/>
</dbReference>
<dbReference type="GO" id="GO:0005524">
    <property type="term" value="F:ATP binding"/>
    <property type="evidence" value="ECO:0007669"/>
    <property type="project" value="UniProtKB-KW"/>
</dbReference>
<dbReference type="Pfam" id="PF06414">
    <property type="entry name" value="Zeta_toxin"/>
    <property type="match status" value="1"/>
</dbReference>
<accession>A0A858RNX2</accession>
<feature type="compositionally biased region" description="Basic and acidic residues" evidence="3">
    <location>
        <begin position="1367"/>
        <end position="1399"/>
    </location>
</feature>
<dbReference type="Proteomes" id="UP000501812">
    <property type="component" value="Chromosome"/>
</dbReference>
<dbReference type="InterPro" id="IPR010488">
    <property type="entry name" value="Zeta_toxin_domain"/>
</dbReference>
<keyword evidence="1" id="KW-0547">Nucleotide-binding</keyword>
<evidence type="ECO:0000256" key="3">
    <source>
        <dbReference type="SAM" id="MobiDB-lite"/>
    </source>
</evidence>
<evidence type="ECO:0000256" key="1">
    <source>
        <dbReference type="ARBA" id="ARBA00022741"/>
    </source>
</evidence>
<evidence type="ECO:0000313" key="5">
    <source>
        <dbReference type="EMBL" id="QJE99136.1"/>
    </source>
</evidence>
<feature type="region of interest" description="Disordered" evidence="3">
    <location>
        <begin position="1335"/>
        <end position="1399"/>
    </location>
</feature>
<proteinExistence type="predicted"/>
<sequence>MVTNLTEGIPQSDGNPLATDFTRPWTDAEQAMRDDLRALAPDPGTDTPADPAPPETDPAFSHNPLQAELYQPWLEQEEARQDKQAKWRAAQGAKLDHAMLDWRTATAGKAIALDFAEDPETARRQALVESYLFIENEGREFRSRAKRDGLRDRIAYESFDGRGADDDDAFFTEIEKLSRTRDARAKLLRKLQDEASFAALTEIAGQAPQQTEARWLETLRQDPGYQPGDDGRYLEVRNEILSATKDRLSPIAPQIHSQWQAMLAGGDLDVGGLGDFLADEDLRAQLLDSIGILARKLPKEQQATFLSNLRKQSGRDFSRLGKTIGNFLADPMGREDPLPPDYMAMYEWNTENPDYPRIRYEQDKERARNFLHDLEEIVQLQYDPVKPLSAPGSRMEAFETGIYAAPGALGTTLVAATPYLGQVLSYKLIEEESYHSTRKQLIPALGRDEAARLAGEIAPLSAAIQLPMELFGAKGLGKKIPGVSDAIERLTSSMVTRFTGRVIAGGIVEGSTESLQALVDPLLIDIGHVIDPKIPATQWLNGQDGVFDAYDRKLITTFTSVAPLAFLGASRGAFRDARLQAFAKASETELLATGLQAQDITALKSAKGLFEMERVLGAAWTRLDPRSETARSAQATLEKNFHDQQAAFTAARESGIMPNFIPTGDGFAVVDPHSGEEIGRAADIPGALRLAGVHLDSTDELRANHAAYLASTLEIAGAIQANTDTPTRRSETIFRPGETITAAQQAALSPRDEAQVLAELKLREQMEGNASFHDIVLGQNVTELRQGVRRITNTINAGGTIRTVVHEYGHGFLIDALATGRMSLAEVTEAIRAFDTVLKSKRERRGRPRRDDVQAPGQQLNFLPEGEVHFTAVSEAVSEFLESEILRGGKTAGRLGLSPAIISRNITAASKLAPGAVKKFALFMSAVRELFGLAFQRAHATRKAIREGRLDEAKIDDFVSKLIGLDANGAAPASQETSGIEAEPVVAFSLGGRDQAPGNARPAFDEDLIKRAVDEAIARGNIANTDDIRPLLDGYEKADPLTRDSEFHRQASALNDLVIQRLLARDPMTRVAIVLAGGGGSGKSSVLKRLNIPRDLVIDTTLSWEDYARKTIADIEASGRRAIVLYVHRPFARSFEHGVIGRYLKGKRAGNPRLVPLRVAAEAHVGAQETAIAMAEGGLRITIFDNSGSAGQFTKRDIEFLKQNRYITANEGRDESGPATAADTHGRRGGSSTGGSDGKSPGGNHAGPREGASNRGGDGGRVGRKQAAIARLIAEGHAIIERYRREGKLTDAEARAFRGENEGPDGSTDDNGPPSDGGLSFSISPSHARIRENLDSTSAGSIKAPDGTTSDDADTLDKDSNSNYDSTDERRKDNQRASGSRDSRANPEKATDARRGKEGVRDILSRAKAAGVARLGRAGAEFEPLILGKEGVLKIPTKKGLFVFNRKGETIRSADIEAARQKAMLIEALGGFPTEVIENDDGSFTVYQDYGDEITKQEYERLVVPKLNQRPNAWETWDLELDGKTYRIGDLHWGNFRKDKNGDIRITDLIGGEIDPEPDSP</sequence>
<keyword evidence="2" id="KW-0067">ATP-binding</keyword>
<dbReference type="RefSeq" id="WP_169457622.1">
    <property type="nucleotide sequence ID" value="NZ_CP051774.1"/>
</dbReference>
<feature type="region of interest" description="Disordered" evidence="3">
    <location>
        <begin position="1209"/>
        <end position="1263"/>
    </location>
</feature>
<feature type="compositionally biased region" description="Gly residues" evidence="3">
    <location>
        <begin position="1229"/>
        <end position="1245"/>
    </location>
</feature>
<gene>
    <name evidence="5" type="ORF">HHL09_26265</name>
</gene>